<accession>A0A0F9NZZ3</accession>
<proteinExistence type="predicted"/>
<dbReference type="AlphaFoldDB" id="A0A0F9NZZ3"/>
<name>A0A0F9NZZ3_9ZZZZ</name>
<comment type="caution">
    <text evidence="1">The sequence shown here is derived from an EMBL/GenBank/DDBJ whole genome shotgun (WGS) entry which is preliminary data.</text>
</comment>
<organism evidence="1">
    <name type="scientific">marine sediment metagenome</name>
    <dbReference type="NCBI Taxonomy" id="412755"/>
    <lineage>
        <taxon>unclassified sequences</taxon>
        <taxon>metagenomes</taxon>
        <taxon>ecological metagenomes</taxon>
    </lineage>
</organism>
<protein>
    <submittedName>
        <fullName evidence="1">Uncharacterized protein</fullName>
    </submittedName>
</protein>
<dbReference type="EMBL" id="LAZR01006145">
    <property type="protein sequence ID" value="KKM94385.1"/>
    <property type="molecule type" value="Genomic_DNA"/>
</dbReference>
<gene>
    <name evidence="1" type="ORF">LCGC14_1198780</name>
</gene>
<sequence length="68" mass="8030">MSLRPEEIRCLHGWESVITPDAVFYQRDGELICAMRQRAAPLALALVERDHRYHLEEAQRLEETWIIP</sequence>
<evidence type="ECO:0000313" key="1">
    <source>
        <dbReference type="EMBL" id="KKM94385.1"/>
    </source>
</evidence>
<reference evidence="1" key="1">
    <citation type="journal article" date="2015" name="Nature">
        <title>Complex archaea that bridge the gap between prokaryotes and eukaryotes.</title>
        <authorList>
            <person name="Spang A."/>
            <person name="Saw J.H."/>
            <person name="Jorgensen S.L."/>
            <person name="Zaremba-Niedzwiedzka K."/>
            <person name="Martijn J."/>
            <person name="Lind A.E."/>
            <person name="van Eijk R."/>
            <person name="Schleper C."/>
            <person name="Guy L."/>
            <person name="Ettema T.J."/>
        </authorList>
    </citation>
    <scope>NUCLEOTIDE SEQUENCE</scope>
</reference>